<proteinExistence type="inferred from homology"/>
<dbReference type="Pfam" id="PF01565">
    <property type="entry name" value="FAD_binding_4"/>
    <property type="match status" value="1"/>
</dbReference>
<evidence type="ECO:0000256" key="4">
    <source>
        <dbReference type="ARBA" id="ARBA00023002"/>
    </source>
</evidence>
<reference evidence="7" key="2">
    <citation type="submission" date="2023-05" db="EMBL/GenBank/DDBJ databases">
        <authorList>
            <consortium name="Lawrence Berkeley National Laboratory"/>
            <person name="Steindorff A."/>
            <person name="Hensen N."/>
            <person name="Bonometti L."/>
            <person name="Westerberg I."/>
            <person name="Brannstrom I.O."/>
            <person name="Guillou S."/>
            <person name="Cros-Aarteil S."/>
            <person name="Calhoun S."/>
            <person name="Haridas S."/>
            <person name="Kuo A."/>
            <person name="Mondo S."/>
            <person name="Pangilinan J."/>
            <person name="Riley R."/>
            <person name="Labutti K."/>
            <person name="Andreopoulos B."/>
            <person name="Lipzen A."/>
            <person name="Chen C."/>
            <person name="Yanf M."/>
            <person name="Daum C."/>
            <person name="Ng V."/>
            <person name="Clum A."/>
            <person name="Ohm R."/>
            <person name="Martin F."/>
            <person name="Silar P."/>
            <person name="Natvig D."/>
            <person name="Lalanne C."/>
            <person name="Gautier V."/>
            <person name="Ament-Velasquez S.L."/>
            <person name="Kruys A."/>
            <person name="Hutchinson M.I."/>
            <person name="Powell A.J."/>
            <person name="Barry K."/>
            <person name="Miller A.N."/>
            <person name="Grigoriev I.V."/>
            <person name="Debuchy R."/>
            <person name="Gladieux P."/>
            <person name="Thoren M.H."/>
            <person name="Johannesson H."/>
        </authorList>
    </citation>
    <scope>NUCLEOTIDE SEQUENCE</scope>
    <source>
        <strain evidence="7">PSN243</strain>
    </source>
</reference>
<dbReference type="PANTHER" id="PTHR42973">
    <property type="entry name" value="BINDING OXIDOREDUCTASE, PUTATIVE (AFU_ORTHOLOGUE AFUA_1G17690)-RELATED"/>
    <property type="match status" value="1"/>
</dbReference>
<keyword evidence="3" id="KW-0274">FAD</keyword>
<dbReference type="InterPro" id="IPR016166">
    <property type="entry name" value="FAD-bd_PCMH"/>
</dbReference>
<dbReference type="PROSITE" id="PS51387">
    <property type="entry name" value="FAD_PCMH"/>
    <property type="match status" value="1"/>
</dbReference>
<evidence type="ECO:0000256" key="2">
    <source>
        <dbReference type="ARBA" id="ARBA00022630"/>
    </source>
</evidence>
<sequence>MRPPILTSLFPLLPFFSLALADTCTSLPPSLEVTFPLSPAYTLEQADYWSTSCAALLPSCIIFPSSASEVSAVLSLLHASNESFAIKSGGHNPNNFWSSVAGGPIISTQRLDSVTVDPATGVITLGPGNRLDEVAAKLDGTGWTFVGGRIGHTGVGGLAVGGGLSYLSTQHGWAASSILEFEVVLANGTVVRASATQNQNLFKVLKGGGNNFGVVTEYVVQGYRQGDVVGGNLAFVRTEETDRKMLQAVRDWTEWNEDDRAAVIVTAERANLNLVDSWILFLFYDGEEVPPGTFDNFTNIGPIVNTVRRRSYADMLAWSNWVIIRGSVVMIGTETVPLPAAANQEVVMGGFHDHWRNVSESVLAVPGIVASIAYQPFPKRIAQAAREKSVDLIDADDDIDRLIIEMNYSFIPQTEYERMADTMEATYTGIRERVVEWQGEGLLPSNVYLPILMSYGFYRQDYFARLKPEDAALARAVASQVDPDGMFRDRTGGWKP</sequence>
<dbReference type="InterPro" id="IPR050416">
    <property type="entry name" value="FAD-linked_Oxidoreductase"/>
</dbReference>
<dbReference type="SUPFAM" id="SSF56176">
    <property type="entry name" value="FAD-binding/transporter-associated domain-like"/>
    <property type="match status" value="1"/>
</dbReference>
<name>A0AAV9GBK1_9PEZI</name>
<dbReference type="InterPro" id="IPR006094">
    <property type="entry name" value="Oxid_FAD_bind_N"/>
</dbReference>
<dbReference type="Proteomes" id="UP001321760">
    <property type="component" value="Unassembled WGS sequence"/>
</dbReference>
<evidence type="ECO:0000256" key="1">
    <source>
        <dbReference type="ARBA" id="ARBA00005466"/>
    </source>
</evidence>
<comment type="similarity">
    <text evidence="1">Belongs to the oxygen-dependent FAD-linked oxidoreductase family.</text>
</comment>
<keyword evidence="8" id="KW-1185">Reference proteome</keyword>
<protein>
    <submittedName>
        <fullName evidence="7">FAD-binding domain-containing protein</fullName>
    </submittedName>
</protein>
<dbReference type="InterPro" id="IPR016169">
    <property type="entry name" value="FAD-bd_PCMH_sub2"/>
</dbReference>
<evidence type="ECO:0000259" key="6">
    <source>
        <dbReference type="PROSITE" id="PS51387"/>
    </source>
</evidence>
<feature type="domain" description="FAD-binding PCMH-type" evidence="6">
    <location>
        <begin position="54"/>
        <end position="225"/>
    </location>
</feature>
<keyword evidence="4" id="KW-0560">Oxidoreductase</keyword>
<feature type="signal peptide" evidence="5">
    <location>
        <begin position="1"/>
        <end position="21"/>
    </location>
</feature>
<evidence type="ECO:0000256" key="5">
    <source>
        <dbReference type="SAM" id="SignalP"/>
    </source>
</evidence>
<dbReference type="InterPro" id="IPR036318">
    <property type="entry name" value="FAD-bd_PCMH-like_sf"/>
</dbReference>
<organism evidence="7 8">
    <name type="scientific">Podospora aff. communis PSN243</name>
    <dbReference type="NCBI Taxonomy" id="3040156"/>
    <lineage>
        <taxon>Eukaryota</taxon>
        <taxon>Fungi</taxon>
        <taxon>Dikarya</taxon>
        <taxon>Ascomycota</taxon>
        <taxon>Pezizomycotina</taxon>
        <taxon>Sordariomycetes</taxon>
        <taxon>Sordariomycetidae</taxon>
        <taxon>Sordariales</taxon>
        <taxon>Podosporaceae</taxon>
        <taxon>Podospora</taxon>
    </lineage>
</organism>
<gene>
    <name evidence="7" type="ORF">QBC34DRAFT_412335</name>
</gene>
<evidence type="ECO:0000313" key="7">
    <source>
        <dbReference type="EMBL" id="KAK4445853.1"/>
    </source>
</evidence>
<keyword evidence="5" id="KW-0732">Signal</keyword>
<dbReference type="EMBL" id="MU865961">
    <property type="protein sequence ID" value="KAK4445853.1"/>
    <property type="molecule type" value="Genomic_DNA"/>
</dbReference>
<dbReference type="GO" id="GO:0016491">
    <property type="term" value="F:oxidoreductase activity"/>
    <property type="evidence" value="ECO:0007669"/>
    <property type="project" value="UniProtKB-KW"/>
</dbReference>
<dbReference type="PANTHER" id="PTHR42973:SF13">
    <property type="entry name" value="FAD-BINDING PCMH-TYPE DOMAIN-CONTAINING PROTEIN"/>
    <property type="match status" value="1"/>
</dbReference>
<accession>A0AAV9GBK1</accession>
<dbReference type="AlphaFoldDB" id="A0AAV9GBK1"/>
<dbReference type="Gene3D" id="3.30.465.10">
    <property type="match status" value="1"/>
</dbReference>
<dbReference type="GO" id="GO:0071949">
    <property type="term" value="F:FAD binding"/>
    <property type="evidence" value="ECO:0007669"/>
    <property type="project" value="InterPro"/>
</dbReference>
<evidence type="ECO:0000256" key="3">
    <source>
        <dbReference type="ARBA" id="ARBA00022827"/>
    </source>
</evidence>
<keyword evidence="2" id="KW-0285">Flavoprotein</keyword>
<comment type="caution">
    <text evidence="7">The sequence shown here is derived from an EMBL/GenBank/DDBJ whole genome shotgun (WGS) entry which is preliminary data.</text>
</comment>
<reference evidence="7" key="1">
    <citation type="journal article" date="2023" name="Mol. Phylogenet. Evol.">
        <title>Genome-scale phylogeny and comparative genomics of the fungal order Sordariales.</title>
        <authorList>
            <person name="Hensen N."/>
            <person name="Bonometti L."/>
            <person name="Westerberg I."/>
            <person name="Brannstrom I.O."/>
            <person name="Guillou S."/>
            <person name="Cros-Aarteil S."/>
            <person name="Calhoun S."/>
            <person name="Haridas S."/>
            <person name="Kuo A."/>
            <person name="Mondo S."/>
            <person name="Pangilinan J."/>
            <person name="Riley R."/>
            <person name="LaButti K."/>
            <person name="Andreopoulos B."/>
            <person name="Lipzen A."/>
            <person name="Chen C."/>
            <person name="Yan M."/>
            <person name="Daum C."/>
            <person name="Ng V."/>
            <person name="Clum A."/>
            <person name="Steindorff A."/>
            <person name="Ohm R.A."/>
            <person name="Martin F."/>
            <person name="Silar P."/>
            <person name="Natvig D.O."/>
            <person name="Lalanne C."/>
            <person name="Gautier V."/>
            <person name="Ament-Velasquez S.L."/>
            <person name="Kruys A."/>
            <person name="Hutchinson M.I."/>
            <person name="Powell A.J."/>
            <person name="Barry K."/>
            <person name="Miller A.N."/>
            <person name="Grigoriev I.V."/>
            <person name="Debuchy R."/>
            <person name="Gladieux P."/>
            <person name="Hiltunen Thoren M."/>
            <person name="Johannesson H."/>
        </authorList>
    </citation>
    <scope>NUCLEOTIDE SEQUENCE</scope>
    <source>
        <strain evidence="7">PSN243</strain>
    </source>
</reference>
<feature type="chain" id="PRO_5044024043" evidence="5">
    <location>
        <begin position="22"/>
        <end position="496"/>
    </location>
</feature>
<evidence type="ECO:0000313" key="8">
    <source>
        <dbReference type="Proteomes" id="UP001321760"/>
    </source>
</evidence>